<dbReference type="OrthoDB" id="8127at2157"/>
<protein>
    <submittedName>
        <fullName evidence="4">Signal transduction histidine kinase</fullName>
    </submittedName>
</protein>
<keyword evidence="4" id="KW-0808">Transferase</keyword>
<dbReference type="InterPro" id="IPR003594">
    <property type="entry name" value="HATPase_dom"/>
</dbReference>
<dbReference type="Gene3D" id="3.30.450.20">
    <property type="entry name" value="PAS domain"/>
    <property type="match status" value="1"/>
</dbReference>
<feature type="transmembrane region" description="Helical" evidence="1">
    <location>
        <begin position="174"/>
        <end position="197"/>
    </location>
</feature>
<feature type="domain" description="Histidine kinase" evidence="2">
    <location>
        <begin position="537"/>
        <end position="730"/>
    </location>
</feature>
<dbReference type="InterPro" id="IPR029016">
    <property type="entry name" value="GAF-like_dom_sf"/>
</dbReference>
<evidence type="ECO:0000259" key="2">
    <source>
        <dbReference type="PROSITE" id="PS50109"/>
    </source>
</evidence>
<name>F6D6P2_METPW</name>
<dbReference type="Pfam" id="PF07568">
    <property type="entry name" value="HisKA_2"/>
    <property type="match status" value="1"/>
</dbReference>
<feature type="transmembrane region" description="Helical" evidence="1">
    <location>
        <begin position="139"/>
        <end position="162"/>
    </location>
</feature>
<keyword evidence="4" id="KW-0418">Kinase</keyword>
<proteinExistence type="predicted"/>
<dbReference type="eggNOG" id="arCOG02335">
    <property type="taxonomic scope" value="Archaea"/>
</dbReference>
<evidence type="ECO:0000313" key="5">
    <source>
        <dbReference type="Proteomes" id="UP000009231"/>
    </source>
</evidence>
<dbReference type="SMART" id="SM00065">
    <property type="entry name" value="GAF"/>
    <property type="match status" value="1"/>
</dbReference>
<dbReference type="AlphaFoldDB" id="F6D6P2"/>
<dbReference type="Pfam" id="PF13426">
    <property type="entry name" value="PAS_9"/>
    <property type="match status" value="1"/>
</dbReference>
<dbReference type="KEGG" id="mew:MSWAN_1308"/>
<keyword evidence="1" id="KW-0472">Membrane</keyword>
<dbReference type="STRING" id="868131.MSWAN_1308"/>
<dbReference type="GeneID" id="25394786"/>
<accession>F6D6P2</accession>
<evidence type="ECO:0000313" key="4">
    <source>
        <dbReference type="EMBL" id="AEG18325.1"/>
    </source>
</evidence>
<dbReference type="Proteomes" id="UP000009231">
    <property type="component" value="Chromosome"/>
</dbReference>
<dbReference type="PANTHER" id="PTHR43065">
    <property type="entry name" value="SENSOR HISTIDINE KINASE"/>
    <property type="match status" value="1"/>
</dbReference>
<dbReference type="PROSITE" id="PS50109">
    <property type="entry name" value="HIS_KIN"/>
    <property type="match status" value="1"/>
</dbReference>
<dbReference type="SUPFAM" id="SSF55874">
    <property type="entry name" value="ATPase domain of HSP90 chaperone/DNA topoisomerase II/histidine kinase"/>
    <property type="match status" value="1"/>
</dbReference>
<dbReference type="Pfam" id="PF02518">
    <property type="entry name" value="HATPase_c"/>
    <property type="match status" value="1"/>
</dbReference>
<dbReference type="eggNOG" id="arCOG02327">
    <property type="taxonomic scope" value="Archaea"/>
</dbReference>
<dbReference type="InterPro" id="IPR000014">
    <property type="entry name" value="PAS"/>
</dbReference>
<dbReference type="PANTHER" id="PTHR43065:SF23">
    <property type="entry name" value="SENSOR HISTIDINE KINASE PDTAS"/>
    <property type="match status" value="1"/>
</dbReference>
<reference evidence="4 5" key="1">
    <citation type="journal article" date="2014" name="Int. J. Syst. Evol. Microbiol.">
        <title>Methanobacterium paludis sp. nov. and a novel strain of Methanobacterium lacus isolated from northern peatlands.</title>
        <authorList>
            <person name="Cadillo-Quiroz H."/>
            <person name="Brauer S.L."/>
            <person name="Goodson N."/>
            <person name="Yavitt J.B."/>
            <person name="Zinder S.H."/>
        </authorList>
    </citation>
    <scope>NUCLEOTIDE SEQUENCE [LARGE SCALE GENOMIC DNA]</scope>
    <source>
        <strain evidence="5">DSM 25820 / JCM 18151 / SWAN1</strain>
    </source>
</reference>
<feature type="transmembrane region" description="Helical" evidence="1">
    <location>
        <begin position="6"/>
        <end position="24"/>
    </location>
</feature>
<dbReference type="SMART" id="SM00091">
    <property type="entry name" value="PAS"/>
    <property type="match status" value="1"/>
</dbReference>
<dbReference type="SUPFAM" id="SSF55781">
    <property type="entry name" value="GAF domain-like"/>
    <property type="match status" value="1"/>
</dbReference>
<dbReference type="Gene3D" id="3.30.450.40">
    <property type="match status" value="1"/>
</dbReference>
<dbReference type="Gene3D" id="3.30.565.10">
    <property type="entry name" value="Histidine kinase-like ATPase, C-terminal domain"/>
    <property type="match status" value="1"/>
</dbReference>
<dbReference type="InterPro" id="IPR035965">
    <property type="entry name" value="PAS-like_dom_sf"/>
</dbReference>
<dbReference type="RefSeq" id="WP_013825826.1">
    <property type="nucleotide sequence ID" value="NC_015574.1"/>
</dbReference>
<dbReference type="PROSITE" id="PS50112">
    <property type="entry name" value="PAS"/>
    <property type="match status" value="1"/>
</dbReference>
<evidence type="ECO:0000259" key="3">
    <source>
        <dbReference type="PROSITE" id="PS50112"/>
    </source>
</evidence>
<organism evidence="4 5">
    <name type="scientific">Methanobacterium paludis (strain DSM 25820 / JCM 18151 / SWAN1)</name>
    <dbReference type="NCBI Taxonomy" id="868131"/>
    <lineage>
        <taxon>Archaea</taxon>
        <taxon>Methanobacteriati</taxon>
        <taxon>Methanobacteriota</taxon>
        <taxon>Methanomada group</taxon>
        <taxon>Methanobacteria</taxon>
        <taxon>Methanobacteriales</taxon>
        <taxon>Methanobacteriaceae</taxon>
        <taxon>Methanobacterium</taxon>
    </lineage>
</organism>
<feature type="transmembrane region" description="Helical" evidence="1">
    <location>
        <begin position="62"/>
        <end position="83"/>
    </location>
</feature>
<feature type="domain" description="PAS" evidence="3">
    <location>
        <begin position="236"/>
        <end position="299"/>
    </location>
</feature>
<dbReference type="HOGENOM" id="CLU_000445_114_58_2"/>
<dbReference type="GO" id="GO:0016301">
    <property type="term" value="F:kinase activity"/>
    <property type="evidence" value="ECO:0007669"/>
    <property type="project" value="UniProtKB-KW"/>
</dbReference>
<dbReference type="CDD" id="cd00130">
    <property type="entry name" value="PAS"/>
    <property type="match status" value="1"/>
</dbReference>
<dbReference type="InterPro" id="IPR005467">
    <property type="entry name" value="His_kinase_dom"/>
</dbReference>
<dbReference type="EMBL" id="CP002772">
    <property type="protein sequence ID" value="AEG18325.1"/>
    <property type="molecule type" value="Genomic_DNA"/>
</dbReference>
<dbReference type="InterPro" id="IPR003018">
    <property type="entry name" value="GAF"/>
</dbReference>
<keyword evidence="5" id="KW-1185">Reference proteome</keyword>
<feature type="transmembrane region" description="Helical" evidence="1">
    <location>
        <begin position="95"/>
        <end position="114"/>
    </location>
</feature>
<dbReference type="NCBIfam" id="TIGR00229">
    <property type="entry name" value="sensory_box"/>
    <property type="match status" value="1"/>
</dbReference>
<dbReference type="SMART" id="SM00387">
    <property type="entry name" value="HATPase_c"/>
    <property type="match status" value="1"/>
</dbReference>
<sequence length="735" mass="84074">MNLYAFISIFASILTIFLGNFIYYKNPKNRLNQLIAILCFLVAYLSFVNFSLRNAESYYTAYLWLKASVLWPLMTPLILTIVLMATKNDLLKNRIFLVLLYIPSIIISILQFTTNQITSNIMVMEYWGWTSPTAFNSPVLYLSMLWITLLGITSITLSYLHYRKSKGLEKQQTFYILMGLTVVIILSLITEAILPLSSIEFPGITYFAAALGLLLVSYGVSQYKLPALTPAIAADEIVSTITNFLVITDDNHEIKYINPAGLKLLEYRYEEIEGKNLKTILPKHGSLDSKSLNSSINISETILRDRNGEDIPILLSTSVISKKSSLLGILYMGTDIRERKAVERKKKALSKQTIVRQGVLLELYREDIFDLETTLKKLTKTDSRTLDVDRVGVWFFKKDKTLIECSDIYILNEDRHEVGLTFKKEDYPKYLEALKKSHNITARNAQKHPVTSEFSDSYLKPNRILSVMNVPIWLQGEMIGILAHEQTRNLREWTLEEQDFAASISYMISLSLEASKREKAQKQIINSLEEKEVLIREVHHRVKNNMQIISSLLSLQSSTIDNKKMKDILEESQNRVKSMSMIHEQLYQSEDLVKIDFSSYVNGLVKNLFQTYSTVSQIELDVDVDEEVKLNIETSIPCGLIINELVSNSLKHAFKDGINGKIWVKMKKKDDQIILKLIDNGAGLPDDFQLEKTSTLGLKLVNGLVEQINGKIEVNTEHGTSFIIKFRELEYKRRV</sequence>
<dbReference type="InterPro" id="IPR036890">
    <property type="entry name" value="HATPase_C_sf"/>
</dbReference>
<keyword evidence="1" id="KW-1133">Transmembrane helix</keyword>
<feature type="transmembrane region" description="Helical" evidence="1">
    <location>
        <begin position="31"/>
        <end position="50"/>
    </location>
</feature>
<keyword evidence="1" id="KW-0812">Transmembrane</keyword>
<gene>
    <name evidence="4" type="ordered locus">MSWAN_1308</name>
</gene>
<dbReference type="InterPro" id="IPR031621">
    <property type="entry name" value="HisKA_7TM"/>
</dbReference>
<dbReference type="Pfam" id="PF01590">
    <property type="entry name" value="GAF"/>
    <property type="match status" value="1"/>
</dbReference>
<dbReference type="InterPro" id="IPR011495">
    <property type="entry name" value="Sig_transdc_His_kin_sub2_dim/P"/>
</dbReference>
<dbReference type="Pfam" id="PF16927">
    <property type="entry name" value="HisKA_7TM"/>
    <property type="match status" value="1"/>
</dbReference>
<dbReference type="SUPFAM" id="SSF55785">
    <property type="entry name" value="PYP-like sensor domain (PAS domain)"/>
    <property type="match status" value="1"/>
</dbReference>
<evidence type="ECO:0000256" key="1">
    <source>
        <dbReference type="SAM" id="Phobius"/>
    </source>
</evidence>